<dbReference type="AlphaFoldDB" id="A0A0E9T5D7"/>
<keyword evidence="1" id="KW-0812">Transmembrane</keyword>
<dbReference type="EMBL" id="GBXM01060719">
    <property type="protein sequence ID" value="JAH47858.1"/>
    <property type="molecule type" value="Transcribed_RNA"/>
</dbReference>
<evidence type="ECO:0000313" key="2">
    <source>
        <dbReference type="EMBL" id="JAH47858.1"/>
    </source>
</evidence>
<evidence type="ECO:0000256" key="1">
    <source>
        <dbReference type="SAM" id="Phobius"/>
    </source>
</evidence>
<feature type="transmembrane region" description="Helical" evidence="1">
    <location>
        <begin position="37"/>
        <end position="58"/>
    </location>
</feature>
<keyword evidence="1" id="KW-1133">Transmembrane helix</keyword>
<reference evidence="2" key="2">
    <citation type="journal article" date="2015" name="Fish Shellfish Immunol.">
        <title>Early steps in the European eel (Anguilla anguilla)-Vibrio vulnificus interaction in the gills: Role of the RtxA13 toxin.</title>
        <authorList>
            <person name="Callol A."/>
            <person name="Pajuelo D."/>
            <person name="Ebbesson L."/>
            <person name="Teles M."/>
            <person name="MacKenzie S."/>
            <person name="Amaro C."/>
        </authorList>
    </citation>
    <scope>NUCLEOTIDE SEQUENCE</scope>
</reference>
<proteinExistence type="predicted"/>
<reference evidence="2" key="1">
    <citation type="submission" date="2014-11" db="EMBL/GenBank/DDBJ databases">
        <authorList>
            <person name="Amaro Gonzalez C."/>
        </authorList>
    </citation>
    <scope>NUCLEOTIDE SEQUENCE</scope>
</reference>
<protein>
    <submittedName>
        <fullName evidence="2">Uncharacterized protein</fullName>
    </submittedName>
</protein>
<accession>A0A0E9T5D7</accession>
<organism evidence="2">
    <name type="scientific">Anguilla anguilla</name>
    <name type="common">European freshwater eel</name>
    <name type="synonym">Muraena anguilla</name>
    <dbReference type="NCBI Taxonomy" id="7936"/>
    <lineage>
        <taxon>Eukaryota</taxon>
        <taxon>Metazoa</taxon>
        <taxon>Chordata</taxon>
        <taxon>Craniata</taxon>
        <taxon>Vertebrata</taxon>
        <taxon>Euteleostomi</taxon>
        <taxon>Actinopterygii</taxon>
        <taxon>Neopterygii</taxon>
        <taxon>Teleostei</taxon>
        <taxon>Anguilliformes</taxon>
        <taxon>Anguillidae</taxon>
        <taxon>Anguilla</taxon>
    </lineage>
</organism>
<name>A0A0E9T5D7_ANGAN</name>
<keyword evidence="1" id="KW-0472">Membrane</keyword>
<sequence length="63" mass="7172">MSNNLDTENEVVHLDKVIRSSSATVHIYMNRVLKKILLSKTFLPFYFLLLVAALPFAACCEDK</sequence>